<gene>
    <name evidence="2" type="ORF">C4784_27860</name>
    <name evidence="1" type="ORF">C4855_19270</name>
</gene>
<dbReference type="EMBL" id="QDOO01000075">
    <property type="protein sequence ID" value="PVM62500.1"/>
    <property type="molecule type" value="Genomic_DNA"/>
</dbReference>
<evidence type="ECO:0000313" key="4">
    <source>
        <dbReference type="Proteomes" id="UP000245551"/>
    </source>
</evidence>
<evidence type="ECO:0000313" key="3">
    <source>
        <dbReference type="Proteomes" id="UP000245068"/>
    </source>
</evidence>
<dbReference type="AlphaFoldDB" id="A0A2T8X2Q1"/>
<accession>A0A2T8X2Q1</accession>
<dbReference type="Proteomes" id="UP000245068">
    <property type="component" value="Unassembled WGS sequence"/>
</dbReference>
<reference evidence="3 4" key="1">
    <citation type="submission" date="2018-04" db="EMBL/GenBank/DDBJ databases">
        <title>Serotype diversity and antimicrobial resistance among Salmonella enterica isolated from patients at an equine referral hospital.</title>
        <authorList>
            <person name="Leon I.M."/>
            <person name="Lawhon S.D."/>
            <person name="Norman K.N."/>
            <person name="Threadgill D.S."/>
            <person name="Ohta N."/>
            <person name="Vinasco J."/>
            <person name="Scott H.M."/>
        </authorList>
    </citation>
    <scope>NUCLEOTIDE SEQUENCE [LARGE SCALE GENOMIC DNA]</scope>
    <source>
        <strain evidence="2 3">159</strain>
        <strain evidence="1 4">230</strain>
    </source>
</reference>
<sequence length="139" mass="16311">MKTAINCEINALHRIGVRSRDAATSFCIIPFVYSTGFDGKGKRLFYIDVLEWYATERDRMYLMHEKSLFPDAWEGLKLYLPIDASDARWRWRATWSFIRFILHDYADSTCMPALSKQELFKKAHSCVQSHIPEGAILWR</sequence>
<organism evidence="1 4">
    <name type="scientific">Salmonella enterica subsp. enterica serovar Gaminara</name>
    <dbReference type="NCBI Taxonomy" id="913070"/>
    <lineage>
        <taxon>Bacteria</taxon>
        <taxon>Pseudomonadati</taxon>
        <taxon>Pseudomonadota</taxon>
        <taxon>Gammaproteobacteria</taxon>
        <taxon>Enterobacterales</taxon>
        <taxon>Enterobacteriaceae</taxon>
        <taxon>Salmonella</taxon>
    </lineage>
</organism>
<evidence type="ECO:0000313" key="1">
    <source>
        <dbReference type="EMBL" id="PVJ44944.1"/>
    </source>
</evidence>
<dbReference type="RefSeq" id="WP_000844755.1">
    <property type="nucleotide sequence ID" value="NZ_NBPF01000005.1"/>
</dbReference>
<proteinExistence type="predicted"/>
<name>A0A2T8X2Q1_SALET</name>
<dbReference type="EMBL" id="QDLV01000018">
    <property type="protein sequence ID" value="PVJ44944.1"/>
    <property type="molecule type" value="Genomic_DNA"/>
</dbReference>
<dbReference type="Proteomes" id="UP000245551">
    <property type="component" value="Unassembled WGS sequence"/>
</dbReference>
<comment type="caution">
    <text evidence="1">The sequence shown here is derived from an EMBL/GenBank/DDBJ whole genome shotgun (WGS) entry which is preliminary data.</text>
</comment>
<protein>
    <submittedName>
        <fullName evidence="1">Uncharacterized protein</fullName>
    </submittedName>
</protein>
<evidence type="ECO:0000313" key="2">
    <source>
        <dbReference type="EMBL" id="PVM62500.1"/>
    </source>
</evidence>